<reference evidence="2 3" key="1">
    <citation type="submission" date="2016-05" db="EMBL/GenBank/DDBJ databases">
        <title>Diversity and Homogeneity among Thermoacidophilic Verrucomicrobia Methanotrophs Linked with Geographical Origin.</title>
        <authorList>
            <person name="Erikstad H.-A."/>
            <person name="Smestad N.B."/>
            <person name="Ceballos R.M."/>
            <person name="Birkeland N.-K."/>
        </authorList>
    </citation>
    <scope>NUCLEOTIDE SEQUENCE [LARGE SCALE GENOMIC DNA]</scope>
    <source>
        <strain evidence="2 3">Phi</strain>
    </source>
</reference>
<dbReference type="SUPFAM" id="SSF53335">
    <property type="entry name" value="S-adenosyl-L-methionine-dependent methyltransferases"/>
    <property type="match status" value="1"/>
</dbReference>
<sequence>MIPQYVLSILDKFKSTTVLGKALRIPLNLLPKNLIVTIPFGVNKGMRWIVGAGNHGFWTGTRDMEEQLAITRLAKPGMVVFDIGAHCGFYTLAFSRLVGNQGKVFSFEPNPYNLVFLSRHLTMNHISNTVILPLAVSKEKGLMFFDFGHNTAQGFLTHKKGIYLSPVVSLDKFVFDHLLPFPDLVKIDVEGNESNVLAGFLKTLELRKTCFYY</sequence>
<dbReference type="InterPro" id="IPR006342">
    <property type="entry name" value="FkbM_mtfrase"/>
</dbReference>
<evidence type="ECO:0000313" key="2">
    <source>
        <dbReference type="EMBL" id="TFE66592.1"/>
    </source>
</evidence>
<proteinExistence type="predicted"/>
<comment type="caution">
    <text evidence="2">The sequence shown here is derived from an EMBL/GenBank/DDBJ whole genome shotgun (WGS) entry which is preliminary data.</text>
</comment>
<gene>
    <name evidence="2" type="ORF">A7Q10_02125</name>
</gene>
<dbReference type="PANTHER" id="PTHR34203:SF15">
    <property type="entry name" value="SLL1173 PROTEIN"/>
    <property type="match status" value="1"/>
</dbReference>
<accession>A0A4Y8P865</accession>
<keyword evidence="3" id="KW-1185">Reference proteome</keyword>
<dbReference type="NCBIfam" id="TIGR01444">
    <property type="entry name" value="fkbM_fam"/>
    <property type="match status" value="1"/>
</dbReference>
<dbReference type="Gene3D" id="3.40.50.150">
    <property type="entry name" value="Vaccinia Virus protein VP39"/>
    <property type="match status" value="1"/>
</dbReference>
<dbReference type="Pfam" id="PF05050">
    <property type="entry name" value="Methyltransf_21"/>
    <property type="match status" value="1"/>
</dbReference>
<protein>
    <recommendedName>
        <fullName evidence="1">Methyltransferase FkbM domain-containing protein</fullName>
    </recommendedName>
</protein>
<dbReference type="InterPro" id="IPR029063">
    <property type="entry name" value="SAM-dependent_MTases_sf"/>
</dbReference>
<dbReference type="EMBL" id="LXQC01000176">
    <property type="protein sequence ID" value="TFE66592.1"/>
    <property type="molecule type" value="Genomic_DNA"/>
</dbReference>
<dbReference type="PANTHER" id="PTHR34203">
    <property type="entry name" value="METHYLTRANSFERASE, FKBM FAMILY PROTEIN"/>
    <property type="match status" value="1"/>
</dbReference>
<organism evidence="2 3">
    <name type="scientific">Methylacidiphilum caldifontis</name>
    <dbReference type="NCBI Taxonomy" id="2795386"/>
    <lineage>
        <taxon>Bacteria</taxon>
        <taxon>Pseudomonadati</taxon>
        <taxon>Verrucomicrobiota</taxon>
        <taxon>Methylacidiphilae</taxon>
        <taxon>Methylacidiphilales</taxon>
        <taxon>Methylacidiphilaceae</taxon>
        <taxon>Methylacidiphilum (ex Ratnadevi et al. 2023)</taxon>
    </lineage>
</organism>
<dbReference type="AlphaFoldDB" id="A0A4Y8P865"/>
<feature type="domain" description="Methyltransferase FkbM" evidence="1">
    <location>
        <begin position="82"/>
        <end position="203"/>
    </location>
</feature>
<dbReference type="RefSeq" id="WP_134440790.1">
    <property type="nucleotide sequence ID" value="NZ_LXQC01000176.1"/>
</dbReference>
<evidence type="ECO:0000313" key="3">
    <source>
        <dbReference type="Proteomes" id="UP000297713"/>
    </source>
</evidence>
<dbReference type="InterPro" id="IPR052514">
    <property type="entry name" value="SAM-dependent_MTase"/>
</dbReference>
<name>A0A4Y8P865_9BACT</name>
<dbReference type="OrthoDB" id="190100at2"/>
<evidence type="ECO:0000259" key="1">
    <source>
        <dbReference type="Pfam" id="PF05050"/>
    </source>
</evidence>
<dbReference type="Proteomes" id="UP000297713">
    <property type="component" value="Unassembled WGS sequence"/>
</dbReference>